<dbReference type="KEGG" id="qsa:O6P43_008803"/>
<evidence type="ECO:0000313" key="1">
    <source>
        <dbReference type="EMBL" id="KAJ7970657.1"/>
    </source>
</evidence>
<evidence type="ECO:0000313" key="2">
    <source>
        <dbReference type="Proteomes" id="UP001163823"/>
    </source>
</evidence>
<dbReference type="EMBL" id="JARAOO010000004">
    <property type="protein sequence ID" value="KAJ7970657.1"/>
    <property type="molecule type" value="Genomic_DNA"/>
</dbReference>
<dbReference type="GO" id="GO:0003700">
    <property type="term" value="F:DNA-binding transcription factor activity"/>
    <property type="evidence" value="ECO:0007669"/>
    <property type="project" value="InterPro"/>
</dbReference>
<name>A0AAD7M6C2_QUISA</name>
<reference evidence="1" key="1">
    <citation type="journal article" date="2023" name="Science">
        <title>Elucidation of the pathway for biosynthesis of saponin adjuvants from the soapbark tree.</title>
        <authorList>
            <person name="Reed J."/>
            <person name="Orme A."/>
            <person name="El-Demerdash A."/>
            <person name="Owen C."/>
            <person name="Martin L.B.B."/>
            <person name="Misra R.C."/>
            <person name="Kikuchi S."/>
            <person name="Rejzek M."/>
            <person name="Martin A.C."/>
            <person name="Harkess A."/>
            <person name="Leebens-Mack J."/>
            <person name="Louveau T."/>
            <person name="Stephenson M.J."/>
            <person name="Osbourn A."/>
        </authorList>
    </citation>
    <scope>NUCLEOTIDE SEQUENCE</scope>
    <source>
        <strain evidence="1">S10</strain>
    </source>
</reference>
<comment type="caution">
    <text evidence="1">The sequence shown here is derived from an EMBL/GenBank/DDBJ whole genome shotgun (WGS) entry which is preliminary data.</text>
</comment>
<organism evidence="1 2">
    <name type="scientific">Quillaja saponaria</name>
    <name type="common">Soap bark tree</name>
    <dbReference type="NCBI Taxonomy" id="32244"/>
    <lineage>
        <taxon>Eukaryota</taxon>
        <taxon>Viridiplantae</taxon>
        <taxon>Streptophyta</taxon>
        <taxon>Embryophyta</taxon>
        <taxon>Tracheophyta</taxon>
        <taxon>Spermatophyta</taxon>
        <taxon>Magnoliopsida</taxon>
        <taxon>eudicotyledons</taxon>
        <taxon>Gunneridae</taxon>
        <taxon>Pentapetalae</taxon>
        <taxon>rosids</taxon>
        <taxon>fabids</taxon>
        <taxon>Fabales</taxon>
        <taxon>Quillajaceae</taxon>
        <taxon>Quillaja</taxon>
    </lineage>
</organism>
<dbReference type="Proteomes" id="UP001163823">
    <property type="component" value="Chromosome 4"/>
</dbReference>
<protein>
    <submittedName>
        <fullName evidence="1">Basic leucine zipper like</fullName>
    </submittedName>
</protein>
<dbReference type="GO" id="GO:0005634">
    <property type="term" value="C:nucleus"/>
    <property type="evidence" value="ECO:0007669"/>
    <property type="project" value="UniProtKB-ARBA"/>
</dbReference>
<dbReference type="PANTHER" id="PTHR46835">
    <property type="entry name" value="BASIC-LEUCINE ZIPPER (BZIP) TRANSCRIPTION FACTOR FAMILY PROTEIN-RELATED"/>
    <property type="match status" value="1"/>
</dbReference>
<accession>A0AAD7M6C2</accession>
<dbReference type="CDD" id="cd14703">
    <property type="entry name" value="bZIP_plant_RF2"/>
    <property type="match status" value="1"/>
</dbReference>
<keyword evidence="2" id="KW-1185">Reference proteome</keyword>
<dbReference type="PANTHER" id="PTHR46835:SF4">
    <property type="entry name" value="B-ZIP PROTEIN"/>
    <property type="match status" value="1"/>
</dbReference>
<proteinExistence type="predicted"/>
<dbReference type="InterPro" id="IPR044797">
    <property type="entry name" value="At4g06598-like"/>
</dbReference>
<dbReference type="AlphaFoldDB" id="A0AAD7M6C2"/>
<gene>
    <name evidence="1" type="ORF">O6P43_008803</name>
</gene>
<sequence length="370" mass="41304">MSRQAHLPPRCPNQKKPITGLNRDYFSSSSCIKDFYPYHQKSPSYSSILEEQPAWLDELLNDPGSSLKEIVHCRSASDSLTLLDTIAKEFSSPPSRDDEEISNQNGTCSLVQSACTYGPNSPRQRGNLTCSDHSKVSELLEYVCQVPLHYSDSSPPPHNDEGISAQNETCRTLLSAFTYGPNSPQQRGSLTRSENSKASALLEYVCKDPLHYADDTLSVSETSQSSSKGNRCHAILELNEEKKEVAVKWYSGQRSRVRKLQYIAELESTVDVLQTLASELAIRVGSLIEQRVSLSMENSKLMQHVARLQQQKIIMEGQYHVLQKEVARLKVGVAEVPHNMDKYFGSKAYDGGARSEVSWQLLDMGKLNLA</sequence>
<dbReference type="InterPro" id="IPR044759">
    <property type="entry name" value="bZIP_RF2"/>
</dbReference>